<name>A0A4V1QPT0_9SPHN</name>
<dbReference type="AlphaFoldDB" id="A0A4V1QPT0"/>
<dbReference type="Proteomes" id="UP000292347">
    <property type="component" value="Unassembled WGS sequence"/>
</dbReference>
<proteinExistence type="predicted"/>
<gene>
    <name evidence="1" type="ORF">EO081_04195</name>
</gene>
<comment type="caution">
    <text evidence="1">The sequence shown here is derived from an EMBL/GenBank/DDBJ whole genome shotgun (WGS) entry which is preliminary data.</text>
</comment>
<keyword evidence="2" id="KW-1185">Reference proteome</keyword>
<evidence type="ECO:0000313" key="1">
    <source>
        <dbReference type="EMBL" id="RXZ34867.1"/>
    </source>
</evidence>
<dbReference type="EMBL" id="SDPT01000001">
    <property type="protein sequence ID" value="RXZ34867.1"/>
    <property type="molecule type" value="Genomic_DNA"/>
</dbReference>
<dbReference type="RefSeq" id="WP_129340648.1">
    <property type="nucleotide sequence ID" value="NZ_JACIDD010000001.1"/>
</dbReference>
<reference evidence="1 2" key="1">
    <citation type="submission" date="2019-01" db="EMBL/GenBank/DDBJ databases">
        <title>Sphingomonas mucosissima sp. nov. and Sphingomonas desiccabilis sp. nov., from biological soil crusts in the Colorado Plateau, USA.</title>
        <authorList>
            <person name="Zhu D."/>
        </authorList>
    </citation>
    <scope>NUCLEOTIDE SEQUENCE [LARGE SCALE GENOMIC DNA]</scope>
    <source>
        <strain evidence="1 2">CP1D</strain>
    </source>
</reference>
<sequence length="347" mass="36695">MAARSTQIDPDPAALLSHAAARGMRAQVRAAPPVAVLFAPPSDPLDDRTRAALCDRLERLVRTSADRLAELAAARLDAAAEPALAARVRGEAGQVWDRLAAVPTLWDETLLAELLAETRLALLAAALPVRAPFNPDQPSLLARLAHSDDAMIAEAAKLLLLHGSGAEFATLQQLCWPIAAALRQNATDPEEIALLDRALISAVEQLRGQDNEAPAAARLARALRRDVATLPELIEQALADRRLELVVALIADAGGLGPRAVRDLVLERDPAPLCMLLRALDLPRETLARIGFALCEADPARDLDAFADLIDTVAAVPLQAAWRAVAAMALPAGYRTALLALGAEAGA</sequence>
<evidence type="ECO:0000313" key="2">
    <source>
        <dbReference type="Proteomes" id="UP000292347"/>
    </source>
</evidence>
<organism evidence="1 2">
    <name type="scientific">Sphingomonas desiccabilis</name>
    <dbReference type="NCBI Taxonomy" id="429134"/>
    <lineage>
        <taxon>Bacteria</taxon>
        <taxon>Pseudomonadati</taxon>
        <taxon>Pseudomonadota</taxon>
        <taxon>Alphaproteobacteria</taxon>
        <taxon>Sphingomonadales</taxon>
        <taxon>Sphingomonadaceae</taxon>
        <taxon>Sphingomonas</taxon>
    </lineage>
</organism>
<dbReference type="Pfam" id="PF10098">
    <property type="entry name" value="DUF2336"/>
    <property type="match status" value="1"/>
</dbReference>
<accession>A0A4V1QPT0</accession>
<protein>
    <submittedName>
        <fullName evidence="1">DUF2336 domain-containing protein</fullName>
    </submittedName>
</protein>
<dbReference type="OrthoDB" id="8194627at2"/>
<dbReference type="InterPro" id="IPR019285">
    <property type="entry name" value="DUF2336"/>
</dbReference>